<dbReference type="Proteomes" id="UP000188169">
    <property type="component" value="Unassembled WGS sequence"/>
</dbReference>
<reference evidence="2" key="1">
    <citation type="submission" date="2017-02" db="EMBL/GenBank/DDBJ databases">
        <authorList>
            <person name="Mornico D."/>
        </authorList>
    </citation>
    <scope>NUCLEOTIDE SEQUENCE [LARGE SCALE GENOMIC DNA]</scope>
</reference>
<dbReference type="Gene3D" id="3.40.50.360">
    <property type="match status" value="1"/>
</dbReference>
<name>A0A1R4EDB7_9GAMM</name>
<accession>A0A1R4EDB7</accession>
<sequence length="162" mass="17777">MVVVNNMTTSTKTLLIVAHAPSPNTKRLAEAAYKGANHPDLEVKVILKSPQDTQPKDVLAADALLLGTTENLAYMAGLTKDFFDRCYYPVLEEKQGLPFAVYIRAGHDGTGTKLALKTIITGLRWEWIQEAMILQGKWQDGFVEQVEELALTLAAGVEAGIY</sequence>
<organism evidence="1 2">
    <name type="scientific">Psychrobacter pasteurii</name>
    <dbReference type="NCBI Taxonomy" id="1945520"/>
    <lineage>
        <taxon>Bacteria</taxon>
        <taxon>Pseudomonadati</taxon>
        <taxon>Pseudomonadota</taxon>
        <taxon>Gammaproteobacteria</taxon>
        <taxon>Moraxellales</taxon>
        <taxon>Moraxellaceae</taxon>
        <taxon>Psychrobacter</taxon>
    </lineage>
</organism>
<gene>
    <name evidence="1" type="ORF">A1019T_00409</name>
</gene>
<evidence type="ECO:0000313" key="1">
    <source>
        <dbReference type="EMBL" id="SJM36448.1"/>
    </source>
</evidence>
<protein>
    <submittedName>
        <fullName evidence="1">NADPH-dependent FMN reductase</fullName>
    </submittedName>
</protein>
<dbReference type="InterPro" id="IPR029039">
    <property type="entry name" value="Flavoprotein-like_sf"/>
</dbReference>
<dbReference type="EMBL" id="FUGD01000047">
    <property type="protein sequence ID" value="SJM36448.1"/>
    <property type="molecule type" value="Genomic_DNA"/>
</dbReference>
<proteinExistence type="predicted"/>
<dbReference type="AlphaFoldDB" id="A0A1R4EDB7"/>
<keyword evidence="2" id="KW-1185">Reference proteome</keyword>
<dbReference type="SUPFAM" id="SSF52218">
    <property type="entry name" value="Flavoproteins"/>
    <property type="match status" value="1"/>
</dbReference>
<evidence type="ECO:0000313" key="2">
    <source>
        <dbReference type="Proteomes" id="UP000188169"/>
    </source>
</evidence>
<dbReference type="STRING" id="1945520.A1019T_00409"/>